<gene>
    <name evidence="7" type="ORF">I8752_25080</name>
</gene>
<feature type="signal peptide" evidence="6">
    <location>
        <begin position="1"/>
        <end position="22"/>
    </location>
</feature>
<keyword evidence="8" id="KW-1185">Reference proteome</keyword>
<dbReference type="RefSeq" id="WP_214434944.1">
    <property type="nucleotide sequence ID" value="NZ_CAWPUQ010000154.1"/>
</dbReference>
<feature type="chain" id="PRO_5035248269" evidence="6">
    <location>
        <begin position="23"/>
        <end position="157"/>
    </location>
</feature>
<evidence type="ECO:0000256" key="4">
    <source>
        <dbReference type="ARBA" id="ARBA00022764"/>
    </source>
</evidence>
<comment type="caution">
    <text evidence="7">The sequence shown here is derived from an EMBL/GenBank/DDBJ whole genome shotgun (WGS) entry which is preliminary data.</text>
</comment>
<dbReference type="AlphaFoldDB" id="A0A8J7I7F2"/>
<dbReference type="EMBL" id="JAECZA010000227">
    <property type="protein sequence ID" value="MBH8576205.1"/>
    <property type="molecule type" value="Genomic_DNA"/>
</dbReference>
<proteinExistence type="inferred from homology"/>
<accession>A0A8J7I7F2</accession>
<evidence type="ECO:0000256" key="2">
    <source>
        <dbReference type="ARBA" id="ARBA00008441"/>
    </source>
</evidence>
<dbReference type="GO" id="GO:0051082">
    <property type="term" value="F:unfolded protein binding"/>
    <property type="evidence" value="ECO:0007669"/>
    <property type="project" value="TreeGrafter"/>
</dbReference>
<evidence type="ECO:0000256" key="5">
    <source>
        <dbReference type="SAM" id="MobiDB-lite"/>
    </source>
</evidence>
<sequence length="157" mass="17993">MLFNRFAIAVTTIVALGGSAIALTKPTLSHQVIAQTPTNSLRQHRAQSGGWLKELNLTPQQIQQMKQIRTQSKEQMTQKRQAVRQGQQELHDLIAGRASTQQVREKYNQIKVIKQQLADAQFENTLAIREILNPEQRQKFADRMYKKPPQNQPPKQN</sequence>
<dbReference type="Gene3D" id="1.20.120.1490">
    <property type="match status" value="1"/>
</dbReference>
<feature type="region of interest" description="Disordered" evidence="5">
    <location>
        <begin position="138"/>
        <end position="157"/>
    </location>
</feature>
<dbReference type="PANTHER" id="PTHR38102:SF1">
    <property type="entry name" value="PERIPLASMIC CHAPERONE SPY"/>
    <property type="match status" value="1"/>
</dbReference>
<dbReference type="InterPro" id="IPR052211">
    <property type="entry name" value="Cpx_auxiliary_protein"/>
</dbReference>
<comment type="similarity">
    <text evidence="2">Belongs to the CpxP/Spy family.</text>
</comment>
<dbReference type="Proteomes" id="UP000662314">
    <property type="component" value="Unassembled WGS sequence"/>
</dbReference>
<comment type="subcellular location">
    <subcellularLocation>
        <location evidence="1">Periplasm</location>
    </subcellularLocation>
</comment>
<evidence type="ECO:0000256" key="1">
    <source>
        <dbReference type="ARBA" id="ARBA00004418"/>
    </source>
</evidence>
<dbReference type="PANTHER" id="PTHR38102">
    <property type="entry name" value="PERIPLASMIC CHAPERONE SPY"/>
    <property type="match status" value="1"/>
</dbReference>
<dbReference type="Pfam" id="PF07813">
    <property type="entry name" value="LTXXQ"/>
    <property type="match status" value="1"/>
</dbReference>
<keyword evidence="4" id="KW-0574">Periplasm</keyword>
<reference evidence="7 8" key="1">
    <citation type="journal article" date="2021" name="Int. J. Syst. Evol. Microbiol.">
        <title>Amazonocrinis nigriterrae gen. nov., sp. nov., Atlanticothrix silvestris gen. nov., sp. nov. and Dendronalium phyllosphericum gen. nov., sp. nov., nostocacean cyanobacteria from Brazilian environments.</title>
        <authorList>
            <person name="Alvarenga D.O."/>
            <person name="Andreote A.P.D."/>
            <person name="Branco L.H.Z."/>
            <person name="Delbaje E."/>
            <person name="Cruz R.B."/>
            <person name="Varani A.M."/>
            <person name="Fiore M.F."/>
        </authorList>
    </citation>
    <scope>NUCLEOTIDE SEQUENCE [LARGE SCALE GENOMIC DNA]</scope>
    <source>
        <strain evidence="7 8">CENA369</strain>
    </source>
</reference>
<evidence type="ECO:0000256" key="6">
    <source>
        <dbReference type="SAM" id="SignalP"/>
    </source>
</evidence>
<dbReference type="GO" id="GO:0030288">
    <property type="term" value="C:outer membrane-bounded periplasmic space"/>
    <property type="evidence" value="ECO:0007669"/>
    <property type="project" value="TreeGrafter"/>
</dbReference>
<evidence type="ECO:0000256" key="3">
    <source>
        <dbReference type="ARBA" id="ARBA00022729"/>
    </source>
</evidence>
<protein>
    <submittedName>
        <fullName evidence="7">Spy/CpxP family protein refolding chaperone</fullName>
    </submittedName>
</protein>
<evidence type="ECO:0000313" key="8">
    <source>
        <dbReference type="Proteomes" id="UP000662314"/>
    </source>
</evidence>
<evidence type="ECO:0000313" key="7">
    <source>
        <dbReference type="EMBL" id="MBH8576205.1"/>
    </source>
</evidence>
<dbReference type="CDD" id="cd09916">
    <property type="entry name" value="CpxP_like"/>
    <property type="match status" value="1"/>
</dbReference>
<keyword evidence="3 6" id="KW-0732">Signal</keyword>
<name>A0A8J7I7F2_9NOST</name>
<dbReference type="InterPro" id="IPR012899">
    <property type="entry name" value="LTXXQ"/>
</dbReference>
<organism evidence="7 8">
    <name type="scientific">Dendronalium phyllosphericum CENA369</name>
    <dbReference type="NCBI Taxonomy" id="1725256"/>
    <lineage>
        <taxon>Bacteria</taxon>
        <taxon>Bacillati</taxon>
        <taxon>Cyanobacteriota</taxon>
        <taxon>Cyanophyceae</taxon>
        <taxon>Nostocales</taxon>
        <taxon>Nostocaceae</taxon>
        <taxon>Dendronalium</taxon>
        <taxon>Dendronalium phyllosphericum</taxon>
    </lineage>
</organism>